<feature type="transmembrane region" description="Helical" evidence="4">
    <location>
        <begin position="64"/>
        <end position="81"/>
    </location>
</feature>
<feature type="transmembrane region" description="Helical" evidence="4">
    <location>
        <begin position="42"/>
        <end position="59"/>
    </location>
</feature>
<dbReference type="PROSITE" id="PS50887">
    <property type="entry name" value="GGDEF"/>
    <property type="match status" value="1"/>
</dbReference>
<feature type="compositionally biased region" description="Basic residues" evidence="3">
    <location>
        <begin position="360"/>
        <end position="371"/>
    </location>
</feature>
<reference evidence="7" key="1">
    <citation type="submission" date="2016-10" db="EMBL/GenBank/DDBJ databases">
        <authorList>
            <person name="Varghese N."/>
            <person name="Submissions S."/>
        </authorList>
    </citation>
    <scope>NUCLEOTIDE SEQUENCE [LARGE SCALE GENOMIC DNA]</scope>
    <source>
        <strain evidence="7">DSM 241</strain>
    </source>
</reference>
<dbReference type="InterPro" id="IPR029787">
    <property type="entry name" value="Nucleotide_cyclase"/>
</dbReference>
<dbReference type="InterPro" id="IPR000160">
    <property type="entry name" value="GGDEF_dom"/>
</dbReference>
<evidence type="ECO:0000313" key="6">
    <source>
        <dbReference type="EMBL" id="SEL59301.1"/>
    </source>
</evidence>
<dbReference type="SUPFAM" id="SSF55073">
    <property type="entry name" value="Nucleotide cyclase"/>
    <property type="match status" value="1"/>
</dbReference>
<feature type="region of interest" description="Disordered" evidence="3">
    <location>
        <begin position="348"/>
        <end position="390"/>
    </location>
</feature>
<dbReference type="CDD" id="cd01949">
    <property type="entry name" value="GGDEF"/>
    <property type="match status" value="1"/>
</dbReference>
<name>A0A1H7RGC4_9GAMM</name>
<keyword evidence="7" id="KW-1185">Reference proteome</keyword>
<dbReference type="InterPro" id="IPR050469">
    <property type="entry name" value="Diguanylate_Cyclase"/>
</dbReference>
<dbReference type="STRING" id="1396821.SAMN05444515_1232"/>
<evidence type="ECO:0000259" key="5">
    <source>
        <dbReference type="PROSITE" id="PS50887"/>
    </source>
</evidence>
<dbReference type="OrthoDB" id="9812260at2"/>
<dbReference type="GO" id="GO:1902201">
    <property type="term" value="P:negative regulation of bacterial-type flagellum-dependent cell motility"/>
    <property type="evidence" value="ECO:0007669"/>
    <property type="project" value="TreeGrafter"/>
</dbReference>
<feature type="compositionally biased region" description="Basic and acidic residues" evidence="3">
    <location>
        <begin position="348"/>
        <end position="359"/>
    </location>
</feature>
<dbReference type="AlphaFoldDB" id="A0A1H7RGC4"/>
<organism evidence="6 7">
    <name type="scientific">Ectothiorhodospira marina</name>
    <dbReference type="NCBI Taxonomy" id="1396821"/>
    <lineage>
        <taxon>Bacteria</taxon>
        <taxon>Pseudomonadati</taxon>
        <taxon>Pseudomonadota</taxon>
        <taxon>Gammaproteobacteria</taxon>
        <taxon>Chromatiales</taxon>
        <taxon>Ectothiorhodospiraceae</taxon>
        <taxon>Ectothiorhodospira</taxon>
    </lineage>
</organism>
<dbReference type="NCBIfam" id="TIGR00254">
    <property type="entry name" value="GGDEF"/>
    <property type="match status" value="1"/>
</dbReference>
<keyword evidence="4" id="KW-1133">Transmembrane helix</keyword>
<evidence type="ECO:0000256" key="2">
    <source>
        <dbReference type="ARBA" id="ARBA00034247"/>
    </source>
</evidence>
<dbReference type="SMART" id="SM00267">
    <property type="entry name" value="GGDEF"/>
    <property type="match status" value="1"/>
</dbReference>
<evidence type="ECO:0000256" key="1">
    <source>
        <dbReference type="ARBA" id="ARBA00012528"/>
    </source>
</evidence>
<protein>
    <recommendedName>
        <fullName evidence="1">diguanylate cyclase</fullName>
        <ecNumber evidence="1">2.7.7.65</ecNumber>
    </recommendedName>
</protein>
<dbReference type="Pfam" id="PF00990">
    <property type="entry name" value="GGDEF"/>
    <property type="match status" value="2"/>
</dbReference>
<dbReference type="PANTHER" id="PTHR45138">
    <property type="entry name" value="REGULATORY COMPONENTS OF SENSORY TRANSDUCTION SYSTEM"/>
    <property type="match status" value="1"/>
</dbReference>
<dbReference type="RefSeq" id="WP_090255598.1">
    <property type="nucleotide sequence ID" value="NZ_FOAA01000023.1"/>
</dbReference>
<dbReference type="GO" id="GO:0052621">
    <property type="term" value="F:diguanylate cyclase activity"/>
    <property type="evidence" value="ECO:0007669"/>
    <property type="project" value="UniProtKB-EC"/>
</dbReference>
<feature type="domain" description="GGDEF" evidence="5">
    <location>
        <begin position="265"/>
        <end position="416"/>
    </location>
</feature>
<dbReference type="InterPro" id="IPR043128">
    <property type="entry name" value="Rev_trsase/Diguanyl_cyclase"/>
</dbReference>
<keyword evidence="4" id="KW-0472">Membrane</keyword>
<dbReference type="PANTHER" id="PTHR45138:SF9">
    <property type="entry name" value="DIGUANYLATE CYCLASE DGCM-RELATED"/>
    <property type="match status" value="1"/>
</dbReference>
<accession>A0A1H7RGC4</accession>
<sequence>MIQSHLKTLIFILLPPVLLALGMGAAIQGSWLPELPQGLVEALPWLMGGLAGVLAFLYGRTRTLICVALVLLVYLGIMLHIRPMAMAPGTDPLPELGYALMTMLIPVVFMANAFWSERYHLVMDLLLRLAAFGGLAGIAVFLAMNDPENMADLLLTIYVPALHWDAYGMPQLSFWSLVLCLGIMGFFLLRRPSPQWAGQWITLAGIGWMLPQLFHTYAVPVFTATLLLILAIAVIHESFQMAFRDDLTGLPGRRALNERLQRLGRRYTIAMTDVDHFKKFNDTHGHDLGDQVLRVVAAQLRKVSGGGRAYRYGGEEFTIIFPGKTVEQCIPHLEDVREAIEAYEIAVRDESSRPGSKREGRARRGQGKGKKVSVTISMGVAERSQDHPDPETVIKAADQALYAAKQAGRNQVCAAE</sequence>
<feature type="transmembrane region" description="Helical" evidence="4">
    <location>
        <begin position="217"/>
        <end position="235"/>
    </location>
</feature>
<dbReference type="Gene3D" id="3.30.70.270">
    <property type="match status" value="1"/>
</dbReference>
<feature type="transmembrane region" description="Helical" evidence="4">
    <location>
        <begin position="172"/>
        <end position="189"/>
    </location>
</feature>
<evidence type="ECO:0000256" key="4">
    <source>
        <dbReference type="SAM" id="Phobius"/>
    </source>
</evidence>
<feature type="transmembrane region" description="Helical" evidence="4">
    <location>
        <begin position="126"/>
        <end position="144"/>
    </location>
</feature>
<evidence type="ECO:0000313" key="7">
    <source>
        <dbReference type="Proteomes" id="UP000199256"/>
    </source>
</evidence>
<dbReference type="Proteomes" id="UP000199256">
    <property type="component" value="Unassembled WGS sequence"/>
</dbReference>
<feature type="transmembrane region" description="Helical" evidence="4">
    <location>
        <begin position="96"/>
        <end position="114"/>
    </location>
</feature>
<dbReference type="EC" id="2.7.7.65" evidence="1"/>
<proteinExistence type="predicted"/>
<keyword evidence="4" id="KW-0812">Transmembrane</keyword>
<dbReference type="GO" id="GO:0043709">
    <property type="term" value="P:cell adhesion involved in single-species biofilm formation"/>
    <property type="evidence" value="ECO:0007669"/>
    <property type="project" value="TreeGrafter"/>
</dbReference>
<dbReference type="GO" id="GO:0005886">
    <property type="term" value="C:plasma membrane"/>
    <property type="evidence" value="ECO:0007669"/>
    <property type="project" value="TreeGrafter"/>
</dbReference>
<dbReference type="EMBL" id="FOAA01000023">
    <property type="protein sequence ID" value="SEL59301.1"/>
    <property type="molecule type" value="Genomic_DNA"/>
</dbReference>
<comment type="catalytic activity">
    <reaction evidence="2">
        <text>2 GTP = 3',3'-c-di-GMP + 2 diphosphate</text>
        <dbReference type="Rhea" id="RHEA:24898"/>
        <dbReference type="ChEBI" id="CHEBI:33019"/>
        <dbReference type="ChEBI" id="CHEBI:37565"/>
        <dbReference type="ChEBI" id="CHEBI:58805"/>
        <dbReference type="EC" id="2.7.7.65"/>
    </reaction>
</comment>
<gene>
    <name evidence="6" type="ORF">SAMN05444515_1232</name>
</gene>
<evidence type="ECO:0000256" key="3">
    <source>
        <dbReference type="SAM" id="MobiDB-lite"/>
    </source>
</evidence>